<dbReference type="Pfam" id="PF04916">
    <property type="entry name" value="Phospholip_B"/>
    <property type="match status" value="1"/>
</dbReference>
<gene>
    <name evidence="9" type="primary">LOC106811747</name>
</gene>
<evidence type="ECO:0000256" key="2">
    <source>
        <dbReference type="ARBA" id="ARBA00022729"/>
    </source>
</evidence>
<feature type="chain" id="PRO_5044957536" description="Phospholipase B-like" evidence="7">
    <location>
        <begin position="25"/>
        <end position="576"/>
    </location>
</feature>
<sequence>MCNYNYKFAILFIALCCAFPWNLATVVYVSVDKETGEFFLNTTKGEDYVAFAHFNDSIDDVGWAFLQVNTSADYDDSQQAYAAGLAEGYLTKDLIFLHWINTVHGYCKEKGKEMCTKLQKFIEINNDWLENQIAQRADTDPYWHQIQLIIAQLNGLNDGFSRQLGDGYYQHTLLDNDIEHNTIFHDIPFANRMLMFQLSGDLEDLEQVFNKNNVTLNRFERVLGSGSCSALIKLLPGNKDLYFAHDSWSTYQSMLRILKKYNFQYHSLPQKGSDIVPGHTMSMSSYPGTIFSIDDFYLLSSSLVAMETTIGNSNAGLWPQVKPQRQVLEWMRVLVATRLANTGKEWTAIFSKFNSGTYNNQWMIVDFNLFTPGRPLPEKGLLYVLEQLPGMIVSKDMTSILAKQTYWPSYNSPYFPQIFKASGLPEMVEKYGDWFTYDRTPRALIFKRDHTKVVDTSSMIKLMRYNDFKNDPLSRCNCTPPYSAENAIAARSDLNPANGTYPFASLGHRSHGAIDMKLTNFDMAKRFEFIAIAGPTHDPLPPFQWSTASFPGETPHVGHPDLWSFDPIHVTWTQLD</sequence>
<comment type="similarity">
    <text evidence="1 7">Belongs to the phospholipase B-like family.</text>
</comment>
<accession>A0ABM1EFH7</accession>
<keyword evidence="5 7" id="KW-0443">Lipid metabolism</keyword>
<evidence type="ECO:0000256" key="7">
    <source>
        <dbReference type="RuleBase" id="RU364138"/>
    </source>
</evidence>
<evidence type="ECO:0000256" key="3">
    <source>
        <dbReference type="ARBA" id="ARBA00022801"/>
    </source>
</evidence>
<keyword evidence="2 7" id="KW-0732">Signal</keyword>
<evidence type="ECO:0000256" key="6">
    <source>
        <dbReference type="ARBA" id="ARBA00023180"/>
    </source>
</evidence>
<keyword evidence="8" id="KW-1185">Reference proteome</keyword>
<proteinExistence type="inferred from homology"/>
<dbReference type="GeneID" id="106811747"/>
<dbReference type="RefSeq" id="XP_014670948.1">
    <property type="nucleotide sequence ID" value="XM_014815462.1"/>
</dbReference>
<keyword evidence="6" id="KW-0325">Glycoprotein</keyword>
<evidence type="ECO:0000313" key="9">
    <source>
        <dbReference type="RefSeq" id="XP_014670948.1"/>
    </source>
</evidence>
<dbReference type="Gene3D" id="3.60.60.30">
    <property type="match status" value="1"/>
</dbReference>
<evidence type="ECO:0000256" key="5">
    <source>
        <dbReference type="ARBA" id="ARBA00023098"/>
    </source>
</evidence>
<reference evidence="9" key="1">
    <citation type="submission" date="2025-08" db="UniProtKB">
        <authorList>
            <consortium name="RefSeq"/>
        </authorList>
    </citation>
    <scope>IDENTIFICATION</scope>
</reference>
<dbReference type="EC" id="3.1.1.-" evidence="7"/>
<dbReference type="PANTHER" id="PTHR12370:SF3">
    <property type="entry name" value="PHOSPHOLIPASE B-LIKE 2-RELATED"/>
    <property type="match status" value="1"/>
</dbReference>
<keyword evidence="4 7" id="KW-0442">Lipid degradation</keyword>
<evidence type="ECO:0000256" key="4">
    <source>
        <dbReference type="ARBA" id="ARBA00022963"/>
    </source>
</evidence>
<keyword evidence="3 7" id="KW-0378">Hydrolase</keyword>
<name>A0ABM1EFH7_PRICU</name>
<dbReference type="Proteomes" id="UP000695022">
    <property type="component" value="Unplaced"/>
</dbReference>
<evidence type="ECO:0000313" key="8">
    <source>
        <dbReference type="Proteomes" id="UP000695022"/>
    </source>
</evidence>
<protein>
    <recommendedName>
        <fullName evidence="7">Phospholipase B-like</fullName>
        <ecNumber evidence="7">3.1.1.-</ecNumber>
    </recommendedName>
</protein>
<evidence type="ECO:0000256" key="1">
    <source>
        <dbReference type="ARBA" id="ARBA00007835"/>
    </source>
</evidence>
<feature type="signal peptide" evidence="7">
    <location>
        <begin position="1"/>
        <end position="24"/>
    </location>
</feature>
<organism evidence="8 9">
    <name type="scientific">Priapulus caudatus</name>
    <name type="common">Priapulid worm</name>
    <dbReference type="NCBI Taxonomy" id="37621"/>
    <lineage>
        <taxon>Eukaryota</taxon>
        <taxon>Metazoa</taxon>
        <taxon>Ecdysozoa</taxon>
        <taxon>Scalidophora</taxon>
        <taxon>Priapulida</taxon>
        <taxon>Priapulimorpha</taxon>
        <taxon>Priapulimorphida</taxon>
        <taxon>Priapulidae</taxon>
        <taxon>Priapulus</taxon>
    </lineage>
</organism>
<comment type="function">
    <text evidence="7">Putative phospholipase.</text>
</comment>
<dbReference type="InterPro" id="IPR007000">
    <property type="entry name" value="PLipase_B-like"/>
</dbReference>
<dbReference type="PANTHER" id="PTHR12370">
    <property type="entry name" value="PHOSPHOLIPASE B-RELATED"/>
    <property type="match status" value="1"/>
</dbReference>